<organism evidence="1 2">
    <name type="scientific">Rhynocoris fuscipes</name>
    <dbReference type="NCBI Taxonomy" id="488301"/>
    <lineage>
        <taxon>Eukaryota</taxon>
        <taxon>Metazoa</taxon>
        <taxon>Ecdysozoa</taxon>
        <taxon>Arthropoda</taxon>
        <taxon>Hexapoda</taxon>
        <taxon>Insecta</taxon>
        <taxon>Pterygota</taxon>
        <taxon>Neoptera</taxon>
        <taxon>Paraneoptera</taxon>
        <taxon>Hemiptera</taxon>
        <taxon>Heteroptera</taxon>
        <taxon>Panheteroptera</taxon>
        <taxon>Cimicomorpha</taxon>
        <taxon>Reduviidae</taxon>
        <taxon>Harpactorinae</taxon>
        <taxon>Harpactorini</taxon>
        <taxon>Rhynocoris</taxon>
    </lineage>
</organism>
<keyword evidence="2" id="KW-1185">Reference proteome</keyword>
<proteinExistence type="predicted"/>
<gene>
    <name evidence="1" type="ORF">O3M35_012401</name>
</gene>
<protein>
    <submittedName>
        <fullName evidence="1">Uncharacterized protein</fullName>
    </submittedName>
</protein>
<dbReference type="EMBL" id="JAPXFL010000009">
    <property type="protein sequence ID" value="KAK9501727.1"/>
    <property type="molecule type" value="Genomic_DNA"/>
</dbReference>
<dbReference type="AlphaFoldDB" id="A0AAW1CTV8"/>
<reference evidence="1 2" key="1">
    <citation type="submission" date="2022-12" db="EMBL/GenBank/DDBJ databases">
        <title>Chromosome-level genome assembly of true bugs.</title>
        <authorList>
            <person name="Ma L."/>
            <person name="Li H."/>
        </authorList>
    </citation>
    <scope>NUCLEOTIDE SEQUENCE [LARGE SCALE GENOMIC DNA]</scope>
    <source>
        <strain evidence="1">Lab_2022b</strain>
    </source>
</reference>
<evidence type="ECO:0000313" key="1">
    <source>
        <dbReference type="EMBL" id="KAK9501727.1"/>
    </source>
</evidence>
<name>A0AAW1CTV8_9HEMI</name>
<dbReference type="Proteomes" id="UP001461498">
    <property type="component" value="Unassembled WGS sequence"/>
</dbReference>
<comment type="caution">
    <text evidence="1">The sequence shown here is derived from an EMBL/GenBank/DDBJ whole genome shotgun (WGS) entry which is preliminary data.</text>
</comment>
<evidence type="ECO:0000313" key="2">
    <source>
        <dbReference type="Proteomes" id="UP001461498"/>
    </source>
</evidence>
<sequence length="198" mass="22466">MLPKVKIDVTNLEIPPNLKLAEPSFAEPKKIDMLLGSDIFWNSICNGQISLGKNRPILQKSRFSWLISVKIAIMDLTESLNKCNTNVLTCKISELNVGVPYQVRKFEKFVNQFGEGVAAYLSSTGDEGERKVYVPKRFHGALSNSVIENYNSDNGNDDKIYLEYRGLRKPRGFDVVFKKADEVYYENESGAQAQYYYG</sequence>
<accession>A0AAW1CTV8</accession>